<gene>
    <name evidence="1" type="ORF">K488DRAFT_15340</name>
</gene>
<sequence>GMHVDLSIEPGRCESCIQAKQVRLSISRMQEGPKATRRLKRVYVNLWGRASIYSRSHNEYAMHIVDDYSSALWCILLRSKGD</sequence>
<evidence type="ECO:0000313" key="2">
    <source>
        <dbReference type="Proteomes" id="UP000814128"/>
    </source>
</evidence>
<reference evidence="1" key="1">
    <citation type="submission" date="2021-02" db="EMBL/GenBank/DDBJ databases">
        <authorList>
            <consortium name="DOE Joint Genome Institute"/>
            <person name="Ahrendt S."/>
            <person name="Looney B.P."/>
            <person name="Miyauchi S."/>
            <person name="Morin E."/>
            <person name="Drula E."/>
            <person name="Courty P.E."/>
            <person name="Chicoki N."/>
            <person name="Fauchery L."/>
            <person name="Kohler A."/>
            <person name="Kuo A."/>
            <person name="Labutti K."/>
            <person name="Pangilinan J."/>
            <person name="Lipzen A."/>
            <person name="Riley R."/>
            <person name="Andreopoulos W."/>
            <person name="He G."/>
            <person name="Johnson J."/>
            <person name="Barry K.W."/>
            <person name="Grigoriev I.V."/>
            <person name="Nagy L."/>
            <person name="Hibbett D."/>
            <person name="Henrissat B."/>
            <person name="Matheny P.B."/>
            <person name="Labbe J."/>
            <person name="Martin F."/>
        </authorList>
    </citation>
    <scope>NUCLEOTIDE SEQUENCE</scope>
    <source>
        <strain evidence="1">EC-137</strain>
    </source>
</reference>
<dbReference type="EMBL" id="MU273753">
    <property type="protein sequence ID" value="KAI0028435.1"/>
    <property type="molecule type" value="Genomic_DNA"/>
</dbReference>
<organism evidence="1 2">
    <name type="scientific">Vararia minispora EC-137</name>
    <dbReference type="NCBI Taxonomy" id="1314806"/>
    <lineage>
        <taxon>Eukaryota</taxon>
        <taxon>Fungi</taxon>
        <taxon>Dikarya</taxon>
        <taxon>Basidiomycota</taxon>
        <taxon>Agaricomycotina</taxon>
        <taxon>Agaricomycetes</taxon>
        <taxon>Russulales</taxon>
        <taxon>Lachnocladiaceae</taxon>
        <taxon>Vararia</taxon>
    </lineage>
</organism>
<accession>A0ACB8QA54</accession>
<name>A0ACB8QA54_9AGAM</name>
<reference evidence="1" key="2">
    <citation type="journal article" date="2022" name="New Phytol.">
        <title>Evolutionary transition to the ectomycorrhizal habit in the genomes of a hyperdiverse lineage of mushroom-forming fungi.</title>
        <authorList>
            <person name="Looney B."/>
            <person name="Miyauchi S."/>
            <person name="Morin E."/>
            <person name="Drula E."/>
            <person name="Courty P.E."/>
            <person name="Kohler A."/>
            <person name="Kuo A."/>
            <person name="LaButti K."/>
            <person name="Pangilinan J."/>
            <person name="Lipzen A."/>
            <person name="Riley R."/>
            <person name="Andreopoulos W."/>
            <person name="He G."/>
            <person name="Johnson J."/>
            <person name="Nolan M."/>
            <person name="Tritt A."/>
            <person name="Barry K.W."/>
            <person name="Grigoriev I.V."/>
            <person name="Nagy L.G."/>
            <person name="Hibbett D."/>
            <person name="Henrissat B."/>
            <person name="Matheny P.B."/>
            <person name="Labbe J."/>
            <person name="Martin F.M."/>
        </authorList>
    </citation>
    <scope>NUCLEOTIDE SEQUENCE</scope>
    <source>
        <strain evidence="1">EC-137</strain>
    </source>
</reference>
<proteinExistence type="predicted"/>
<comment type="caution">
    <text evidence="1">The sequence shown here is derived from an EMBL/GenBank/DDBJ whole genome shotgun (WGS) entry which is preliminary data.</text>
</comment>
<keyword evidence="2" id="KW-1185">Reference proteome</keyword>
<evidence type="ECO:0000313" key="1">
    <source>
        <dbReference type="EMBL" id="KAI0028435.1"/>
    </source>
</evidence>
<feature type="non-terminal residue" evidence="1">
    <location>
        <position position="82"/>
    </location>
</feature>
<dbReference type="Proteomes" id="UP000814128">
    <property type="component" value="Unassembled WGS sequence"/>
</dbReference>
<feature type="non-terminal residue" evidence="1">
    <location>
        <position position="1"/>
    </location>
</feature>
<protein>
    <submittedName>
        <fullName evidence="1">Uncharacterized protein</fullName>
    </submittedName>
</protein>